<evidence type="ECO:0000256" key="1">
    <source>
        <dbReference type="SAM" id="MobiDB-lite"/>
    </source>
</evidence>
<proteinExistence type="predicted"/>
<keyword evidence="3" id="KW-1185">Reference proteome</keyword>
<feature type="compositionally biased region" description="Polar residues" evidence="1">
    <location>
        <begin position="43"/>
        <end position="62"/>
    </location>
</feature>
<accession>A0A9P5H344</accession>
<name>A0A9P5H344_9HYPO</name>
<gene>
    <name evidence="2" type="ORF">G7Z17_g10385</name>
</gene>
<feature type="compositionally biased region" description="Basic and acidic residues" evidence="1">
    <location>
        <begin position="1"/>
        <end position="26"/>
    </location>
</feature>
<reference evidence="2" key="1">
    <citation type="submission" date="2020-03" db="EMBL/GenBank/DDBJ databases">
        <title>Draft Genome Sequence of Cylindrodendrum hubeiense.</title>
        <authorList>
            <person name="Buettner E."/>
            <person name="Kellner H."/>
        </authorList>
    </citation>
    <scope>NUCLEOTIDE SEQUENCE</scope>
    <source>
        <strain evidence="2">IHI 201604</strain>
    </source>
</reference>
<comment type="caution">
    <text evidence="2">The sequence shown here is derived from an EMBL/GenBank/DDBJ whole genome shotgun (WGS) entry which is preliminary data.</text>
</comment>
<dbReference type="EMBL" id="JAANBB010000334">
    <property type="protein sequence ID" value="KAF7543886.1"/>
    <property type="molecule type" value="Genomic_DNA"/>
</dbReference>
<evidence type="ECO:0000313" key="3">
    <source>
        <dbReference type="Proteomes" id="UP000722485"/>
    </source>
</evidence>
<dbReference type="Proteomes" id="UP000722485">
    <property type="component" value="Unassembled WGS sequence"/>
</dbReference>
<dbReference type="OrthoDB" id="20018at2759"/>
<sequence>MSDDEHAHDRMDVDVGKKLEDAHGDPSKTGVGAVEMAIDSDGVTGTWSEASRSLTEPASSTGTGRGAKGSDTASVSTAS</sequence>
<protein>
    <submittedName>
        <fullName evidence="2">Uncharacterized protein</fullName>
    </submittedName>
</protein>
<feature type="region of interest" description="Disordered" evidence="1">
    <location>
        <begin position="1"/>
        <end position="79"/>
    </location>
</feature>
<organism evidence="2 3">
    <name type="scientific">Cylindrodendrum hubeiense</name>
    <dbReference type="NCBI Taxonomy" id="595255"/>
    <lineage>
        <taxon>Eukaryota</taxon>
        <taxon>Fungi</taxon>
        <taxon>Dikarya</taxon>
        <taxon>Ascomycota</taxon>
        <taxon>Pezizomycotina</taxon>
        <taxon>Sordariomycetes</taxon>
        <taxon>Hypocreomycetidae</taxon>
        <taxon>Hypocreales</taxon>
        <taxon>Nectriaceae</taxon>
        <taxon>Cylindrodendrum</taxon>
    </lineage>
</organism>
<evidence type="ECO:0000313" key="2">
    <source>
        <dbReference type="EMBL" id="KAF7543886.1"/>
    </source>
</evidence>
<dbReference type="AlphaFoldDB" id="A0A9P5H344"/>